<sequence length="244" mass="27508">MKSVMSRMIVSALFGFIFGGLIILLFMNDTVKEYILGARLIEDYFIYIFSITWILGLITTVNGMLKSKSILNRSSREKISDELDEWVNRTYYSAQDNATIGLLLGLLTMFVTVTGVVMTEDQNTFLLLGMIILAALLLFFTVYVTFYNAGILPKIYPERNIPSINDKDYSKKIFQVSDEGERHLILKGLYKSNQSTQVNIILGVLILMFVSIATETNQLLAITIMLAIFGLNSLSYTSALKKEV</sequence>
<organism evidence="2 3">
    <name type="scientific">Aliicoccus persicus</name>
    <dbReference type="NCBI Taxonomy" id="930138"/>
    <lineage>
        <taxon>Bacteria</taxon>
        <taxon>Bacillati</taxon>
        <taxon>Bacillota</taxon>
        <taxon>Bacilli</taxon>
        <taxon>Bacillales</taxon>
        <taxon>Staphylococcaceae</taxon>
        <taxon>Aliicoccus</taxon>
    </lineage>
</organism>
<dbReference type="EMBL" id="FOIT01000003">
    <property type="protein sequence ID" value="SEW01147.1"/>
    <property type="molecule type" value="Genomic_DNA"/>
</dbReference>
<dbReference type="AlphaFoldDB" id="A0A662Z5J9"/>
<protein>
    <recommendedName>
        <fullName evidence="4">DUF3169 family protein</fullName>
    </recommendedName>
</protein>
<dbReference type="Pfam" id="PF11368">
    <property type="entry name" value="DUF3169"/>
    <property type="match status" value="1"/>
</dbReference>
<dbReference type="InterPro" id="IPR021509">
    <property type="entry name" value="DUF3169"/>
</dbReference>
<dbReference type="RefSeq" id="WP_091474843.1">
    <property type="nucleotide sequence ID" value="NZ_FOIT01000003.1"/>
</dbReference>
<dbReference type="OrthoDB" id="2199273at2"/>
<reference evidence="2 3" key="1">
    <citation type="submission" date="2016-10" db="EMBL/GenBank/DDBJ databases">
        <authorList>
            <person name="Varghese N."/>
            <person name="Submissions S."/>
        </authorList>
    </citation>
    <scope>NUCLEOTIDE SEQUENCE [LARGE SCALE GENOMIC DNA]</scope>
    <source>
        <strain evidence="2 3">IBRC-M10081</strain>
    </source>
</reference>
<keyword evidence="1" id="KW-0812">Transmembrane</keyword>
<evidence type="ECO:0000313" key="2">
    <source>
        <dbReference type="EMBL" id="SEW01147.1"/>
    </source>
</evidence>
<dbReference type="Proteomes" id="UP000243605">
    <property type="component" value="Unassembled WGS sequence"/>
</dbReference>
<keyword evidence="1" id="KW-1133">Transmembrane helix</keyword>
<name>A0A662Z5J9_9STAP</name>
<accession>A0A662Z5J9</accession>
<keyword evidence="1" id="KW-0472">Membrane</keyword>
<feature type="transmembrane region" description="Helical" evidence="1">
    <location>
        <begin position="46"/>
        <end position="65"/>
    </location>
</feature>
<evidence type="ECO:0000313" key="3">
    <source>
        <dbReference type="Proteomes" id="UP000243605"/>
    </source>
</evidence>
<feature type="transmembrane region" description="Helical" evidence="1">
    <location>
        <begin position="98"/>
        <end position="119"/>
    </location>
</feature>
<feature type="transmembrane region" description="Helical" evidence="1">
    <location>
        <begin position="125"/>
        <end position="146"/>
    </location>
</feature>
<proteinExistence type="predicted"/>
<evidence type="ECO:0000256" key="1">
    <source>
        <dbReference type="SAM" id="Phobius"/>
    </source>
</evidence>
<keyword evidence="3" id="KW-1185">Reference proteome</keyword>
<feature type="transmembrane region" description="Helical" evidence="1">
    <location>
        <begin position="219"/>
        <end position="239"/>
    </location>
</feature>
<evidence type="ECO:0008006" key="4">
    <source>
        <dbReference type="Google" id="ProtNLM"/>
    </source>
</evidence>
<feature type="transmembrane region" description="Helical" evidence="1">
    <location>
        <begin position="196"/>
        <end position="213"/>
    </location>
</feature>
<feature type="transmembrane region" description="Helical" evidence="1">
    <location>
        <begin position="7"/>
        <end position="26"/>
    </location>
</feature>
<gene>
    <name evidence="2" type="ORF">SAMN05192557_1212</name>
</gene>